<dbReference type="Pfam" id="PF05960">
    <property type="entry name" value="DUF885"/>
    <property type="match status" value="1"/>
</dbReference>
<accession>A0ABT0RWZ1</accession>
<evidence type="ECO:0000256" key="1">
    <source>
        <dbReference type="SAM" id="SignalP"/>
    </source>
</evidence>
<dbReference type="PANTHER" id="PTHR33361">
    <property type="entry name" value="GLR0591 PROTEIN"/>
    <property type="match status" value="1"/>
</dbReference>
<keyword evidence="1" id="KW-0732">Signal</keyword>
<dbReference type="InterPro" id="IPR010281">
    <property type="entry name" value="DUF885"/>
</dbReference>
<evidence type="ECO:0000313" key="2">
    <source>
        <dbReference type="EMBL" id="MCL6699225.1"/>
    </source>
</evidence>
<feature type="signal peptide" evidence="1">
    <location>
        <begin position="1"/>
        <end position="21"/>
    </location>
</feature>
<reference evidence="2 3" key="1">
    <citation type="submission" date="2022-05" db="EMBL/GenBank/DDBJ databases">
        <authorList>
            <person name="Jo J.-H."/>
            <person name="Im W.-T."/>
        </authorList>
    </citation>
    <scope>NUCLEOTIDE SEQUENCE [LARGE SCALE GENOMIC DNA]</scope>
    <source>
        <strain evidence="2 3">NSE70-1</strain>
    </source>
</reference>
<name>A0ABT0RWZ1_9SPHN</name>
<dbReference type="Proteomes" id="UP001203410">
    <property type="component" value="Unassembled WGS sequence"/>
</dbReference>
<sequence length="585" mass="65250">MRLRWQLLAATMIAVSAPALSGPTEDFQKLQDEFWAATLKDSPLFATQVGVTNYDRQLGPLSLAEMDRQTAQSAAFLKRLDAIPAASLPASEQANRAILKRQLEDAVEANRYGQRQLLYSTLGSYHDFLAGMADSMPFRTARDYDNYLARLELVPDRMKSYGEISLKAAREGYVQPCVTMTNFASTITGNITPDINQSRFYAPFTAQRPEGIAAGEWASLQARAKTVITTKVNPSYQAFADLYDRDLKGKCRQSVGVSAMPMGPEYYAFQVRQQTTTNLKPDEIHQIGLREVARIRAEMEQVASKAGFASREAMIADMRSNPKWFTKTPEELLAASSMMAKTIDGKMPSLFGRLARLPYGIRPMAAATAPGDTTARYQPGSPQAGLAGFYLVNTSKLDQRPLWEIPALTVHEAVPGHHMQIALQQELEMPEWRRNTAFFTAFVEGWGLYSERLGIEMGLYDTPQKDMGRLGYEMWRASRLVVDTGIHSKGWTKEQAVAFMKDNTTLTDANIDAEVNRYISNPGQALAYKLGELKIRELRTKSEQTLGPKFDLRRFHDAVLGQGSVPLDTLEAQINAWIASEQARP</sequence>
<feature type="chain" id="PRO_5047214561" evidence="1">
    <location>
        <begin position="22"/>
        <end position="585"/>
    </location>
</feature>
<dbReference type="RefSeq" id="WP_249904649.1">
    <property type="nucleotide sequence ID" value="NZ_JAMGBA010000002.1"/>
</dbReference>
<dbReference type="PANTHER" id="PTHR33361:SF2">
    <property type="entry name" value="DUF885 DOMAIN-CONTAINING PROTEIN"/>
    <property type="match status" value="1"/>
</dbReference>
<organism evidence="2 3">
    <name type="scientific">Sphingomonas caseinilyticus</name>
    <dbReference type="NCBI Taxonomy" id="2908205"/>
    <lineage>
        <taxon>Bacteria</taxon>
        <taxon>Pseudomonadati</taxon>
        <taxon>Pseudomonadota</taxon>
        <taxon>Alphaproteobacteria</taxon>
        <taxon>Sphingomonadales</taxon>
        <taxon>Sphingomonadaceae</taxon>
        <taxon>Sphingomonas</taxon>
    </lineage>
</organism>
<gene>
    <name evidence="2" type="ORF">LZ496_10590</name>
</gene>
<protein>
    <submittedName>
        <fullName evidence="2">DUF885 domain-containing protein</fullName>
    </submittedName>
</protein>
<keyword evidence="3" id="KW-1185">Reference proteome</keyword>
<proteinExistence type="predicted"/>
<dbReference type="EMBL" id="JAMGBA010000002">
    <property type="protein sequence ID" value="MCL6699225.1"/>
    <property type="molecule type" value="Genomic_DNA"/>
</dbReference>
<comment type="caution">
    <text evidence="2">The sequence shown here is derived from an EMBL/GenBank/DDBJ whole genome shotgun (WGS) entry which is preliminary data.</text>
</comment>
<evidence type="ECO:0000313" key="3">
    <source>
        <dbReference type="Proteomes" id="UP001203410"/>
    </source>
</evidence>